<dbReference type="GO" id="GO:0046872">
    <property type="term" value="F:metal ion binding"/>
    <property type="evidence" value="ECO:0007669"/>
    <property type="project" value="UniProtKB-KW"/>
</dbReference>
<evidence type="ECO:0000259" key="3">
    <source>
        <dbReference type="Pfam" id="PF13359"/>
    </source>
</evidence>
<dbReference type="InterPro" id="IPR027806">
    <property type="entry name" value="HARBI1_dom"/>
</dbReference>
<comment type="caution">
    <text evidence="4">The sequence shown here is derived from an EMBL/GenBank/DDBJ whole genome shotgun (WGS) entry which is preliminary data.</text>
</comment>
<name>A0A8H7QI24_9FUNG</name>
<sequence length="157" mass="18088">MVLSKTTYDFERGVLTGVFGFVDGLNLRIQHSEDPLEQNAEYNGWKGDCYSSQVIVFTPDECVCYVRYNYPGSWYDAQVSIPLYRDLLARYCPEPFKILADSAFPSKREFSSKVLSVPKENATGLNRVDFETQKKHVVITKHRQAVEWGIRCLQQSF</sequence>
<evidence type="ECO:0000313" key="5">
    <source>
        <dbReference type="Proteomes" id="UP000603453"/>
    </source>
</evidence>
<dbReference type="OrthoDB" id="78198at2759"/>
<evidence type="ECO:0000313" key="4">
    <source>
        <dbReference type="EMBL" id="KAG2192836.1"/>
    </source>
</evidence>
<reference evidence="4" key="1">
    <citation type="submission" date="2020-12" db="EMBL/GenBank/DDBJ databases">
        <title>Metabolic potential, ecology and presence of endohyphal bacteria is reflected in genomic diversity of Mucoromycotina.</title>
        <authorList>
            <person name="Muszewska A."/>
            <person name="Okrasinska A."/>
            <person name="Steczkiewicz K."/>
            <person name="Drgas O."/>
            <person name="Orlowska M."/>
            <person name="Perlinska-Lenart U."/>
            <person name="Aleksandrzak-Piekarczyk T."/>
            <person name="Szatraj K."/>
            <person name="Zielenkiewicz U."/>
            <person name="Pilsyk S."/>
            <person name="Malc E."/>
            <person name="Mieczkowski P."/>
            <person name="Kruszewska J.S."/>
            <person name="Biernat P."/>
            <person name="Pawlowska J."/>
        </authorList>
    </citation>
    <scope>NUCLEOTIDE SEQUENCE</scope>
    <source>
        <strain evidence="4">WA0000017839</strain>
    </source>
</reference>
<keyword evidence="5" id="KW-1185">Reference proteome</keyword>
<comment type="cofactor">
    <cofactor evidence="1">
        <name>a divalent metal cation</name>
        <dbReference type="ChEBI" id="CHEBI:60240"/>
    </cofactor>
</comment>
<dbReference type="PANTHER" id="PTHR48471">
    <property type="entry name" value="DDE TNP4 DOMAIN-CONTAINING PROTEIN"/>
    <property type="match status" value="1"/>
</dbReference>
<dbReference type="PANTHER" id="PTHR48471:SF1">
    <property type="entry name" value="DDE TNP4 DOMAIN-CONTAINING PROTEIN"/>
    <property type="match status" value="1"/>
</dbReference>
<protein>
    <recommendedName>
        <fullName evidence="3">DDE Tnp4 domain-containing protein</fullName>
    </recommendedName>
</protein>
<dbReference type="AlphaFoldDB" id="A0A8H7QI24"/>
<feature type="domain" description="DDE Tnp4" evidence="3">
    <location>
        <begin position="22"/>
        <end position="157"/>
    </location>
</feature>
<dbReference type="Proteomes" id="UP000603453">
    <property type="component" value="Unassembled WGS sequence"/>
</dbReference>
<proteinExistence type="predicted"/>
<gene>
    <name evidence="4" type="ORF">INT47_012365</name>
</gene>
<accession>A0A8H7QI24</accession>
<evidence type="ECO:0000256" key="1">
    <source>
        <dbReference type="ARBA" id="ARBA00001968"/>
    </source>
</evidence>
<evidence type="ECO:0000256" key="2">
    <source>
        <dbReference type="ARBA" id="ARBA00022723"/>
    </source>
</evidence>
<dbReference type="Pfam" id="PF13359">
    <property type="entry name" value="DDE_Tnp_4"/>
    <property type="match status" value="1"/>
</dbReference>
<organism evidence="4 5">
    <name type="scientific">Mucor saturninus</name>
    <dbReference type="NCBI Taxonomy" id="64648"/>
    <lineage>
        <taxon>Eukaryota</taxon>
        <taxon>Fungi</taxon>
        <taxon>Fungi incertae sedis</taxon>
        <taxon>Mucoromycota</taxon>
        <taxon>Mucoromycotina</taxon>
        <taxon>Mucoromycetes</taxon>
        <taxon>Mucorales</taxon>
        <taxon>Mucorineae</taxon>
        <taxon>Mucoraceae</taxon>
        <taxon>Mucor</taxon>
    </lineage>
</organism>
<keyword evidence="2" id="KW-0479">Metal-binding</keyword>
<dbReference type="EMBL" id="JAEPRD010000265">
    <property type="protein sequence ID" value="KAG2192836.1"/>
    <property type="molecule type" value="Genomic_DNA"/>
</dbReference>